<dbReference type="GO" id="GO:0005737">
    <property type="term" value="C:cytoplasm"/>
    <property type="evidence" value="ECO:0007669"/>
    <property type="project" value="TreeGrafter"/>
</dbReference>
<proteinExistence type="inferred from homology"/>
<dbReference type="EMBL" id="PNIO01000023">
    <property type="protein sequence ID" value="PMP71722.1"/>
    <property type="molecule type" value="Genomic_DNA"/>
</dbReference>
<keyword evidence="3" id="KW-0548">Nucleotidyltransferase</keyword>
<dbReference type="Gene3D" id="3.40.50.720">
    <property type="entry name" value="NAD(P)-binding Rossmann-like Domain"/>
    <property type="match status" value="1"/>
</dbReference>
<dbReference type="InterPro" id="IPR045886">
    <property type="entry name" value="ThiF/MoeB/HesA"/>
</dbReference>
<dbReference type="GO" id="GO:0004792">
    <property type="term" value="F:thiosulfate-cyanide sulfurtransferase activity"/>
    <property type="evidence" value="ECO:0007669"/>
    <property type="project" value="TreeGrafter"/>
</dbReference>
<dbReference type="Pfam" id="PF00899">
    <property type="entry name" value="ThiF"/>
    <property type="match status" value="1"/>
</dbReference>
<dbReference type="FunFam" id="3.40.50.720:FF:000080">
    <property type="entry name" value="Thiazole biosynthesis adenylyltransferase ThiF"/>
    <property type="match status" value="1"/>
</dbReference>
<dbReference type="SUPFAM" id="SSF69572">
    <property type="entry name" value="Activating enzymes of the ubiquitin-like proteins"/>
    <property type="match status" value="1"/>
</dbReference>
<dbReference type="PANTHER" id="PTHR10953">
    <property type="entry name" value="UBIQUITIN-ACTIVATING ENZYME E1"/>
    <property type="match status" value="1"/>
</dbReference>
<evidence type="ECO:0000256" key="1">
    <source>
        <dbReference type="ARBA" id="ARBA00009919"/>
    </source>
</evidence>
<gene>
    <name evidence="3" type="ORF">C0186_03045</name>
</gene>
<sequence>MDFLRYNRQMLIDGWGQEGQKKLKNSTVFIAGAGGLGSPVSIYLAVAGVGKIIICDFDSVEITNLNRQILHSHTRIGINKALSAKITLSAINPDVEVIPVTEKITAENAHALVADSQIIIDCMDNLETRYILNEVAINKGIPLVFGAIYGAQGMLSFIQPPETPCLKCLFPEAPPKETFPVVGATPGVIGALQALEAIKYLVGIGKNLKNKLFVWDGMSQDFKTFKAQKDPACPVCGKINKAIQ</sequence>
<protein>
    <submittedName>
        <fullName evidence="3">Adenylyltransferase</fullName>
    </submittedName>
</protein>
<organism evidence="3 4">
    <name type="scientific">Thermodesulfovibrio aggregans</name>
    <dbReference type="NCBI Taxonomy" id="86166"/>
    <lineage>
        <taxon>Bacteria</taxon>
        <taxon>Pseudomonadati</taxon>
        <taxon>Nitrospirota</taxon>
        <taxon>Thermodesulfovibrionia</taxon>
        <taxon>Thermodesulfovibrionales</taxon>
        <taxon>Thermodesulfovibrionaceae</taxon>
        <taxon>Thermodesulfovibrio</taxon>
    </lineage>
</organism>
<dbReference type="Proteomes" id="UP000242288">
    <property type="component" value="Unassembled WGS sequence"/>
</dbReference>
<dbReference type="InterPro" id="IPR000594">
    <property type="entry name" value="ThiF_NAD_FAD-bd"/>
</dbReference>
<dbReference type="CDD" id="cd00757">
    <property type="entry name" value="ThiF_MoeB_HesA_family"/>
    <property type="match status" value="1"/>
</dbReference>
<keyword evidence="3" id="KW-0808">Transferase</keyword>
<comment type="caution">
    <text evidence="3">The sequence shown here is derived from an EMBL/GenBank/DDBJ whole genome shotgun (WGS) entry which is preliminary data.</text>
</comment>
<accession>A0A2J6WMU5</accession>
<dbReference type="GO" id="GO:0016779">
    <property type="term" value="F:nucleotidyltransferase activity"/>
    <property type="evidence" value="ECO:0007669"/>
    <property type="project" value="UniProtKB-KW"/>
</dbReference>
<dbReference type="InterPro" id="IPR035985">
    <property type="entry name" value="Ubiquitin-activating_enz"/>
</dbReference>
<evidence type="ECO:0000313" key="3">
    <source>
        <dbReference type="EMBL" id="PMP71722.1"/>
    </source>
</evidence>
<reference evidence="3 4" key="1">
    <citation type="submission" date="2018-01" db="EMBL/GenBank/DDBJ databases">
        <title>Metagenomic assembled genomes from two thermal pools in the Uzon Caldera, Kamchatka, Russia.</title>
        <authorList>
            <person name="Wilkins L."/>
            <person name="Ettinger C."/>
        </authorList>
    </citation>
    <scope>NUCLEOTIDE SEQUENCE [LARGE SCALE GENOMIC DNA]</scope>
    <source>
        <strain evidence="3">ZAV-04</strain>
    </source>
</reference>
<dbReference type="AlphaFoldDB" id="A0A2J6WMU5"/>
<name>A0A2J6WMU5_9BACT</name>
<comment type="similarity">
    <text evidence="1">Belongs to the HesA/MoeB/ThiF family.</text>
</comment>
<feature type="domain" description="THIF-type NAD/FAD binding fold" evidence="2">
    <location>
        <begin position="6"/>
        <end position="235"/>
    </location>
</feature>
<dbReference type="PANTHER" id="PTHR10953:SF102">
    <property type="entry name" value="ADENYLYLTRANSFERASE AND SULFURTRANSFERASE MOCS3"/>
    <property type="match status" value="1"/>
</dbReference>
<evidence type="ECO:0000259" key="2">
    <source>
        <dbReference type="Pfam" id="PF00899"/>
    </source>
</evidence>
<dbReference type="GO" id="GO:0008641">
    <property type="term" value="F:ubiquitin-like modifier activating enzyme activity"/>
    <property type="evidence" value="ECO:0007669"/>
    <property type="project" value="InterPro"/>
</dbReference>
<evidence type="ECO:0000313" key="4">
    <source>
        <dbReference type="Proteomes" id="UP000242288"/>
    </source>
</evidence>